<dbReference type="Pfam" id="PF00175">
    <property type="entry name" value="NAD_binding_1"/>
    <property type="match status" value="1"/>
</dbReference>
<dbReference type="PRINTS" id="PR00409">
    <property type="entry name" value="PHDIOXRDTASE"/>
</dbReference>
<feature type="domain" description="FAD-binding FR-type" evidence="1">
    <location>
        <begin position="1"/>
        <end position="101"/>
    </location>
</feature>
<proteinExistence type="predicted"/>
<keyword evidence="3" id="KW-1185">Reference proteome</keyword>
<dbReference type="InterPro" id="IPR017938">
    <property type="entry name" value="Riboflavin_synthase-like_b-brl"/>
</dbReference>
<reference evidence="2 3" key="1">
    <citation type="submission" date="2023-11" db="EMBL/GenBank/DDBJ databases">
        <title>Analysis of the Genomes of Mucilaginibacter gossypii cycad 4 and M. sabulilitoris SNA2: microbes with the potential for plant growth promotion.</title>
        <authorList>
            <person name="Hirsch A.M."/>
            <person name="Humm E."/>
            <person name="Rubbi M."/>
            <person name="Del Vecchio G."/>
            <person name="Ha S.M."/>
            <person name="Pellegrini M."/>
            <person name="Gunsalus R.P."/>
        </authorList>
    </citation>
    <scope>NUCLEOTIDE SEQUENCE [LARGE SCALE GENOMIC DNA]</scope>
    <source>
        <strain evidence="2 3">SNA2</strain>
    </source>
</reference>
<organism evidence="2 3">
    <name type="scientific">Mucilaginibacter sabulilitoris</name>
    <dbReference type="NCBI Taxonomy" id="1173583"/>
    <lineage>
        <taxon>Bacteria</taxon>
        <taxon>Pseudomonadati</taxon>
        <taxon>Bacteroidota</taxon>
        <taxon>Sphingobacteriia</taxon>
        <taxon>Sphingobacteriales</taxon>
        <taxon>Sphingobacteriaceae</taxon>
        <taxon>Mucilaginibacter</taxon>
    </lineage>
</organism>
<dbReference type="PROSITE" id="PS51384">
    <property type="entry name" value="FAD_FR"/>
    <property type="match status" value="1"/>
</dbReference>
<dbReference type="RefSeq" id="WP_321564591.1">
    <property type="nucleotide sequence ID" value="NZ_CP139558.1"/>
</dbReference>
<dbReference type="Gene3D" id="3.40.50.80">
    <property type="entry name" value="Nucleotide-binding domain of ferredoxin-NADP reductase (FNR) module"/>
    <property type="match status" value="1"/>
</dbReference>
<evidence type="ECO:0000313" key="2">
    <source>
        <dbReference type="EMBL" id="WPU95480.1"/>
    </source>
</evidence>
<sequence length="221" mass="25218">MEQIVRILDIHNVTHNVKQFIIEKPDDFTFTPGQATEISINQPEWADKRNPFTFTNFTDDHFLQFTIKIYTDHEGVTNHLGELNVCDELILREPWGTIEYKGPGYFIAGGAGITPFIAILRQLNREGVLADNKLFFSNKTDEDIILADELKSMLGENAHFVISNQKDSVHDQRRINEEFLKAEVKDFSKHFYVCGPDAMVAELTEILTKLGANADAVVFER</sequence>
<dbReference type="InterPro" id="IPR039261">
    <property type="entry name" value="FNR_nucleotide-bd"/>
</dbReference>
<gene>
    <name evidence="2" type="ORF">SNE25_08085</name>
</gene>
<evidence type="ECO:0000259" key="1">
    <source>
        <dbReference type="PROSITE" id="PS51384"/>
    </source>
</evidence>
<dbReference type="PANTHER" id="PTHR47354">
    <property type="entry name" value="NADH OXIDOREDUCTASE HCR"/>
    <property type="match status" value="1"/>
</dbReference>
<dbReference type="InterPro" id="IPR017927">
    <property type="entry name" value="FAD-bd_FR_type"/>
</dbReference>
<protein>
    <submittedName>
        <fullName evidence="2">FAD-binding oxidoreductase</fullName>
    </submittedName>
</protein>
<evidence type="ECO:0000313" key="3">
    <source>
        <dbReference type="Proteomes" id="UP001324380"/>
    </source>
</evidence>
<dbReference type="SUPFAM" id="SSF52343">
    <property type="entry name" value="Ferredoxin reductase-like, C-terminal NADP-linked domain"/>
    <property type="match status" value="1"/>
</dbReference>
<dbReference type="Gene3D" id="2.40.30.10">
    <property type="entry name" value="Translation factors"/>
    <property type="match status" value="1"/>
</dbReference>
<dbReference type="InterPro" id="IPR001433">
    <property type="entry name" value="OxRdtase_FAD/NAD-bd"/>
</dbReference>
<dbReference type="InterPro" id="IPR050415">
    <property type="entry name" value="MRET"/>
</dbReference>
<accession>A0ABZ0TVK9</accession>
<name>A0ABZ0TVK9_9SPHI</name>
<dbReference type="SUPFAM" id="SSF63380">
    <property type="entry name" value="Riboflavin synthase domain-like"/>
    <property type="match status" value="1"/>
</dbReference>
<dbReference type="Proteomes" id="UP001324380">
    <property type="component" value="Chromosome"/>
</dbReference>
<dbReference type="PANTHER" id="PTHR47354:SF5">
    <property type="entry name" value="PROTEIN RFBI"/>
    <property type="match status" value="1"/>
</dbReference>
<dbReference type="EMBL" id="CP139558">
    <property type="protein sequence ID" value="WPU95480.1"/>
    <property type="molecule type" value="Genomic_DNA"/>
</dbReference>